<dbReference type="Proteomes" id="UP000053244">
    <property type="component" value="Unassembled WGS sequence"/>
</dbReference>
<sequence>MYATNLFGLQADAVTWDEVTGLREMSGQSLVYNFYRLELHRHGSAPMALITIGFKRTLIEAVLHQMQNAGSPSR</sequence>
<comment type="caution">
    <text evidence="1">The sequence shown here is derived from an EMBL/GenBank/DDBJ whole genome shotgun (WGS) entry which is preliminary data.</text>
</comment>
<accession>A0A101JEF3</accession>
<proteinExistence type="predicted"/>
<evidence type="ECO:0000313" key="1">
    <source>
        <dbReference type="EMBL" id="KUL25310.1"/>
    </source>
</evidence>
<reference evidence="1 2" key="1">
    <citation type="submission" date="2015-10" db="EMBL/GenBank/DDBJ databases">
        <authorList>
            <person name="Gilbert D.G."/>
        </authorList>
    </citation>
    <scope>NUCLEOTIDE SEQUENCE [LARGE SCALE GENOMIC DNA]</scope>
    <source>
        <strain evidence="1 2">NRRL B-16712</strain>
    </source>
</reference>
<organism evidence="1 2">
    <name type="scientific">Actinoplanes awajinensis subsp. mycoplanecinus</name>
    <dbReference type="NCBI Taxonomy" id="135947"/>
    <lineage>
        <taxon>Bacteria</taxon>
        <taxon>Bacillati</taxon>
        <taxon>Actinomycetota</taxon>
        <taxon>Actinomycetes</taxon>
        <taxon>Micromonosporales</taxon>
        <taxon>Micromonosporaceae</taxon>
        <taxon>Actinoplanes</taxon>
    </lineage>
</organism>
<dbReference type="OrthoDB" id="4219373at2"/>
<dbReference type="AlphaFoldDB" id="A0A101JEF3"/>
<dbReference type="RefSeq" id="WP_067703797.1">
    <property type="nucleotide sequence ID" value="NZ_LLZH01000315.1"/>
</dbReference>
<gene>
    <name evidence="1" type="ORF">ADL15_41040</name>
</gene>
<dbReference type="EMBL" id="LLZH01000315">
    <property type="protein sequence ID" value="KUL25310.1"/>
    <property type="molecule type" value="Genomic_DNA"/>
</dbReference>
<keyword evidence="2" id="KW-1185">Reference proteome</keyword>
<protein>
    <submittedName>
        <fullName evidence="1">Uncharacterized protein</fullName>
    </submittedName>
</protein>
<evidence type="ECO:0000313" key="2">
    <source>
        <dbReference type="Proteomes" id="UP000053244"/>
    </source>
</evidence>
<name>A0A101JEF3_9ACTN</name>